<dbReference type="InterPro" id="IPR007788">
    <property type="entry name" value="QCT"/>
</dbReference>
<evidence type="ECO:0000313" key="2">
    <source>
        <dbReference type="EMBL" id="MCJ0742178.1"/>
    </source>
</evidence>
<organism evidence="2 3">
    <name type="scientific">Pedobacter montanisoli</name>
    <dbReference type="NCBI Taxonomy" id="2923277"/>
    <lineage>
        <taxon>Bacteria</taxon>
        <taxon>Pseudomonadati</taxon>
        <taxon>Bacteroidota</taxon>
        <taxon>Sphingobacteriia</taxon>
        <taxon>Sphingobacteriales</taxon>
        <taxon>Sphingobacteriaceae</taxon>
        <taxon>Pedobacter</taxon>
    </lineage>
</organism>
<dbReference type="EMBL" id="JALGBH010000001">
    <property type="protein sequence ID" value="MCJ0742178.1"/>
    <property type="molecule type" value="Genomic_DNA"/>
</dbReference>
<keyword evidence="3" id="KW-1185">Reference proteome</keyword>
<evidence type="ECO:0000313" key="3">
    <source>
        <dbReference type="Proteomes" id="UP001165460"/>
    </source>
</evidence>
<dbReference type="RefSeq" id="WP_243360421.1">
    <property type="nucleotide sequence ID" value="NZ_JALGBH010000001.1"/>
</dbReference>
<accession>A0ABS9ZVE9</accession>
<dbReference type="PANTHER" id="PTHR31270:SF1">
    <property type="entry name" value="GLUTAMINYL-PEPTIDE CYCLOTRANSFERASE"/>
    <property type="match status" value="1"/>
</dbReference>
<feature type="chain" id="PRO_5046152464" evidence="1">
    <location>
        <begin position="26"/>
        <end position="356"/>
    </location>
</feature>
<keyword evidence="1" id="KW-0732">Signal</keyword>
<sequence>MHFGRINLISSCFFLGLFLVCACNAGTSRYIGFSSPYQGQNIKSGTDIKVKLDLPKNLTADTISYFVDGNLYHETISGADTLTIKTHQMKLGFRLINAIVKLKNMRDTIATNVVITSAIEPKKLSYKVLNKFPHNTDDYTQGLSFDKGYLIESTGRKGSSKLKYVNIQTGKAIKETSLDAQYFGEGSVKIGNEIIVLTWQEDRGLIYDAESLKQKGSFLYGASKEGWGLTFDGKNLLKSDGSNKIWRLNAQNYKEEGYIEVYDNTGPVNELNELEYINGKIYANVYTSTKIIIIDPLTGVVEAYLDLKDLVPKNYFKTEDDRNNNVLNGIAYDPATQTLYVTGKKWPWLYQIKIAN</sequence>
<dbReference type="SUPFAM" id="SSF50969">
    <property type="entry name" value="YVTN repeat-like/Quinoprotein amine dehydrogenase"/>
    <property type="match status" value="1"/>
</dbReference>
<dbReference type="Proteomes" id="UP001165460">
    <property type="component" value="Unassembled WGS sequence"/>
</dbReference>
<name>A0ABS9ZVE9_9SPHI</name>
<dbReference type="Pfam" id="PF05096">
    <property type="entry name" value="Glu_cyclase_2"/>
    <property type="match status" value="1"/>
</dbReference>
<reference evidence="2" key="1">
    <citation type="submission" date="2022-03" db="EMBL/GenBank/DDBJ databases">
        <authorList>
            <person name="Woo C.Y."/>
        </authorList>
    </citation>
    <scope>NUCLEOTIDE SEQUENCE</scope>
    <source>
        <strain evidence="2">CYS-01</strain>
    </source>
</reference>
<gene>
    <name evidence="2" type="ORF">MMF97_05590</name>
</gene>
<protein>
    <submittedName>
        <fullName evidence="2">Glutaminyl-peptide cyclotransferase</fullName>
    </submittedName>
</protein>
<evidence type="ECO:0000256" key="1">
    <source>
        <dbReference type="SAM" id="SignalP"/>
    </source>
</evidence>
<dbReference type="InterPro" id="IPR011044">
    <property type="entry name" value="Quino_amine_DH_bsu"/>
</dbReference>
<feature type="signal peptide" evidence="1">
    <location>
        <begin position="1"/>
        <end position="25"/>
    </location>
</feature>
<proteinExistence type="predicted"/>
<comment type="caution">
    <text evidence="2">The sequence shown here is derived from an EMBL/GenBank/DDBJ whole genome shotgun (WGS) entry which is preliminary data.</text>
</comment>
<dbReference type="PROSITE" id="PS51257">
    <property type="entry name" value="PROKAR_LIPOPROTEIN"/>
    <property type="match status" value="1"/>
</dbReference>
<dbReference type="PANTHER" id="PTHR31270">
    <property type="entry name" value="GLUTAMINYL-PEPTIDE CYCLOTRANSFERASE"/>
    <property type="match status" value="1"/>
</dbReference>